<comment type="caution">
    <text evidence="5">The sequence shown here is derived from an EMBL/GenBank/DDBJ whole genome shotgun (WGS) entry which is preliminary data.</text>
</comment>
<protein>
    <recommendedName>
        <fullName evidence="4">Arsenate reductase</fullName>
        <ecNumber evidence="4">1.20.4.1</ecNumber>
    </recommendedName>
</protein>
<dbReference type="GO" id="GO:0008794">
    <property type="term" value="F:arsenate reductase (glutaredoxin) activity"/>
    <property type="evidence" value="ECO:0007669"/>
    <property type="project" value="UniProtKB-UniRule"/>
</dbReference>
<comment type="catalytic activity">
    <reaction evidence="4">
        <text>[glutaredoxin]-dithiol + arsenate + glutathione + H(+) = glutathionyl-S-S-[glutaredoxin] + arsenite + H2O</text>
        <dbReference type="Rhea" id="RHEA:22016"/>
        <dbReference type="Rhea" id="RHEA-COMP:10729"/>
        <dbReference type="Rhea" id="RHEA-COMP:17668"/>
        <dbReference type="ChEBI" id="CHEBI:15377"/>
        <dbReference type="ChEBI" id="CHEBI:15378"/>
        <dbReference type="ChEBI" id="CHEBI:29242"/>
        <dbReference type="ChEBI" id="CHEBI:29950"/>
        <dbReference type="ChEBI" id="CHEBI:48597"/>
        <dbReference type="ChEBI" id="CHEBI:57925"/>
        <dbReference type="ChEBI" id="CHEBI:146199"/>
        <dbReference type="EC" id="1.20.4.1"/>
    </reaction>
</comment>
<dbReference type="InterPro" id="IPR036249">
    <property type="entry name" value="Thioredoxin-like_sf"/>
</dbReference>
<dbReference type="AlphaFoldDB" id="A0A061SMN7"/>
<evidence type="ECO:0000313" key="6">
    <source>
        <dbReference type="Proteomes" id="UP000027337"/>
    </source>
</evidence>
<dbReference type="CDD" id="cd03034">
    <property type="entry name" value="ArsC_ArsC"/>
    <property type="match status" value="1"/>
</dbReference>
<evidence type="ECO:0000256" key="1">
    <source>
        <dbReference type="ARBA" id="ARBA00007198"/>
    </source>
</evidence>
<dbReference type="RefSeq" id="WP_037908251.1">
    <property type="nucleotide sequence ID" value="NZ_JEMU01000008.1"/>
</dbReference>
<dbReference type="EC" id="1.20.4.1" evidence="4"/>
<accession>A0A061SMN7</accession>
<dbReference type="Pfam" id="PF03960">
    <property type="entry name" value="ArsC"/>
    <property type="match status" value="1"/>
</dbReference>
<dbReference type="SUPFAM" id="SSF52833">
    <property type="entry name" value="Thioredoxin-like"/>
    <property type="match status" value="1"/>
</dbReference>
<evidence type="ECO:0000256" key="3">
    <source>
        <dbReference type="PROSITE-ProRule" id="PRU01282"/>
    </source>
</evidence>
<proteinExistence type="inferred from homology"/>
<name>A0A061SMN7_9RHOB</name>
<dbReference type="PANTHER" id="PTHR30041:SF4">
    <property type="entry name" value="ARSENATE REDUCTASE"/>
    <property type="match status" value="1"/>
</dbReference>
<organism evidence="5 6">
    <name type="scientific">Sulfitobacter mediterraneus</name>
    <dbReference type="NCBI Taxonomy" id="83219"/>
    <lineage>
        <taxon>Bacteria</taxon>
        <taxon>Pseudomonadati</taxon>
        <taxon>Pseudomonadota</taxon>
        <taxon>Alphaproteobacteria</taxon>
        <taxon>Rhodobacterales</taxon>
        <taxon>Roseobacteraceae</taxon>
        <taxon>Sulfitobacter</taxon>
    </lineage>
</organism>
<reference evidence="5 6" key="1">
    <citation type="journal article" date="2014" name="Genome Announc.">
        <title>Draft Genome Sequences of Two Isolates of the Roseobacter Group, Sulfitobacter sp. Strains 3SOLIMAR09 and 1FIGIMAR09, from Harbors of Mallorca Island (Mediterranean Sea).</title>
        <authorList>
            <person name="Mas-Llado M."/>
            <person name="Pina-Villalonga J.M."/>
            <person name="Brunet-Galmes I."/>
            <person name="Nogales B."/>
            <person name="Bosch R."/>
        </authorList>
    </citation>
    <scope>NUCLEOTIDE SEQUENCE [LARGE SCALE GENOMIC DNA]</scope>
    <source>
        <strain evidence="5 6">1FIGIMAR09</strain>
    </source>
</reference>
<evidence type="ECO:0000313" key="5">
    <source>
        <dbReference type="EMBL" id="KAJ02986.1"/>
    </source>
</evidence>
<sequence>MITIWHNPRCSKSRQTLALIEETGAAVTVRKYLDDAPTAAEIKTVHAALGTPPLIEMMRSGEKAFKDLGLGKGSSNSELLSAMAAQPALIERPIVIKGDQAVIGRPPENVKTLL</sequence>
<dbReference type="InterPro" id="IPR006660">
    <property type="entry name" value="Arsenate_reductase-like"/>
</dbReference>
<dbReference type="eggNOG" id="COG1393">
    <property type="taxonomic scope" value="Bacteria"/>
</dbReference>
<dbReference type="Gene3D" id="3.40.30.10">
    <property type="entry name" value="Glutaredoxin"/>
    <property type="match status" value="1"/>
</dbReference>
<dbReference type="STRING" id="83219.PM02_10980"/>
<keyword evidence="2 4" id="KW-0560">Oxidoreductase</keyword>
<gene>
    <name evidence="5" type="ORF">PM02_10980</name>
</gene>
<dbReference type="Proteomes" id="UP000027337">
    <property type="component" value="Unassembled WGS sequence"/>
</dbReference>
<dbReference type="PROSITE" id="PS51353">
    <property type="entry name" value="ARSC"/>
    <property type="match status" value="1"/>
</dbReference>
<dbReference type="InterPro" id="IPR006659">
    <property type="entry name" value="Arsenate_reductase"/>
</dbReference>
<keyword evidence="6" id="KW-1185">Reference proteome</keyword>
<evidence type="ECO:0000256" key="4">
    <source>
        <dbReference type="RuleBase" id="RU362029"/>
    </source>
</evidence>
<comment type="similarity">
    <text evidence="1 3 4">Belongs to the ArsC family.</text>
</comment>
<dbReference type="EMBL" id="JEMU01000008">
    <property type="protein sequence ID" value="KAJ02986.1"/>
    <property type="molecule type" value="Genomic_DNA"/>
</dbReference>
<dbReference type="PANTHER" id="PTHR30041">
    <property type="entry name" value="ARSENATE REDUCTASE"/>
    <property type="match status" value="1"/>
</dbReference>
<dbReference type="NCBIfam" id="TIGR00014">
    <property type="entry name" value="arsC"/>
    <property type="match status" value="1"/>
</dbReference>
<evidence type="ECO:0000256" key="2">
    <source>
        <dbReference type="ARBA" id="ARBA00023002"/>
    </source>
</evidence>